<dbReference type="RefSeq" id="WP_377119597.1">
    <property type="nucleotide sequence ID" value="NZ_JBHRSD010000001.1"/>
</dbReference>
<sequence>MSAEWHIVLVNLIILCLAYGLIYPRFAGNDMRKISYQDVLASVVSLTVIGSVYFGSDVTLSFFGLSLNWFWFTLLTYALIEIPCFLWYHRQYGVKFPKD</sequence>
<comment type="caution">
    <text evidence="2">The sequence shown here is derived from an EMBL/GenBank/DDBJ whole genome shotgun (WGS) entry which is preliminary data.</text>
</comment>
<evidence type="ECO:0000313" key="3">
    <source>
        <dbReference type="Proteomes" id="UP001595453"/>
    </source>
</evidence>
<evidence type="ECO:0000313" key="2">
    <source>
        <dbReference type="EMBL" id="MFC3030922.1"/>
    </source>
</evidence>
<name>A0ABV7CC23_9GAMM</name>
<protein>
    <submittedName>
        <fullName evidence="2">Uncharacterized protein</fullName>
    </submittedName>
</protein>
<feature type="transmembrane region" description="Helical" evidence="1">
    <location>
        <begin position="69"/>
        <end position="88"/>
    </location>
</feature>
<accession>A0ABV7CC23</accession>
<keyword evidence="1" id="KW-0812">Transmembrane</keyword>
<feature type="transmembrane region" description="Helical" evidence="1">
    <location>
        <begin position="39"/>
        <end position="63"/>
    </location>
</feature>
<feature type="transmembrane region" description="Helical" evidence="1">
    <location>
        <begin position="6"/>
        <end position="27"/>
    </location>
</feature>
<proteinExistence type="predicted"/>
<evidence type="ECO:0000256" key="1">
    <source>
        <dbReference type="SAM" id="Phobius"/>
    </source>
</evidence>
<organism evidence="2 3">
    <name type="scientific">Pseudoalteromonas fenneropenaei</name>
    <dbReference type="NCBI Taxonomy" id="1737459"/>
    <lineage>
        <taxon>Bacteria</taxon>
        <taxon>Pseudomonadati</taxon>
        <taxon>Pseudomonadota</taxon>
        <taxon>Gammaproteobacteria</taxon>
        <taxon>Alteromonadales</taxon>
        <taxon>Pseudoalteromonadaceae</taxon>
        <taxon>Pseudoalteromonas</taxon>
    </lineage>
</organism>
<dbReference type="EMBL" id="JBHRSD010000001">
    <property type="protein sequence ID" value="MFC3030922.1"/>
    <property type="molecule type" value="Genomic_DNA"/>
</dbReference>
<keyword evidence="1" id="KW-1133">Transmembrane helix</keyword>
<reference evidence="3" key="1">
    <citation type="journal article" date="2019" name="Int. J. Syst. Evol. Microbiol.">
        <title>The Global Catalogue of Microorganisms (GCM) 10K type strain sequencing project: providing services to taxonomists for standard genome sequencing and annotation.</title>
        <authorList>
            <consortium name="The Broad Institute Genomics Platform"/>
            <consortium name="The Broad Institute Genome Sequencing Center for Infectious Disease"/>
            <person name="Wu L."/>
            <person name="Ma J."/>
        </authorList>
    </citation>
    <scope>NUCLEOTIDE SEQUENCE [LARGE SCALE GENOMIC DNA]</scope>
    <source>
        <strain evidence="3">KCTC 42730</strain>
    </source>
</reference>
<dbReference type="Proteomes" id="UP001595453">
    <property type="component" value="Unassembled WGS sequence"/>
</dbReference>
<keyword evidence="3" id="KW-1185">Reference proteome</keyword>
<gene>
    <name evidence="2" type="ORF">ACFOEE_00050</name>
</gene>
<keyword evidence="1" id="KW-0472">Membrane</keyword>